<dbReference type="Pfam" id="PF01612">
    <property type="entry name" value="DNA_pol_A_exo1"/>
    <property type="match status" value="1"/>
</dbReference>
<dbReference type="InterPro" id="IPR010997">
    <property type="entry name" value="HRDC-like_sf"/>
</dbReference>
<dbReference type="InterPro" id="IPR051086">
    <property type="entry name" value="RNase_D-like"/>
</dbReference>
<dbReference type="Pfam" id="PF00570">
    <property type="entry name" value="HRDC"/>
    <property type="match status" value="1"/>
</dbReference>
<dbReference type="OrthoDB" id="9800549at2"/>
<evidence type="ECO:0000313" key="2">
    <source>
        <dbReference type="EMBL" id="QDU95574.1"/>
    </source>
</evidence>
<dbReference type="InterPro" id="IPR044876">
    <property type="entry name" value="HRDC_dom_sf"/>
</dbReference>
<evidence type="ECO:0000313" key="3">
    <source>
        <dbReference type="Proteomes" id="UP000317648"/>
    </source>
</evidence>
<dbReference type="InterPro" id="IPR012337">
    <property type="entry name" value="RNaseH-like_sf"/>
</dbReference>
<dbReference type="GO" id="GO:0000166">
    <property type="term" value="F:nucleotide binding"/>
    <property type="evidence" value="ECO:0007669"/>
    <property type="project" value="InterPro"/>
</dbReference>
<dbReference type="PROSITE" id="PS50967">
    <property type="entry name" value="HRDC"/>
    <property type="match status" value="1"/>
</dbReference>
<sequence length="392" mass="44242">MQYEHITSDSQLQDYCARLAQAEFIAFDTEFISEDTYRPDLCLIQVAAGDALAVIDPKACEDVTLFWETLAAFPRQTIVHAGREELRFCLQAVQAPPPQLIDVQLAAGMIGLEYPAAYGTLIHKLLGKTLPKGETRTDWRRRPLTDRQMEYALQDVIYLAAIRDQLLGKLDELDRRSWFLDEMTRWQNDIIEAEAQQRWRRVSGISGLGRRALAIVRELWQWREEEAQARNSPPKRILRDDLIIELARRQTSDVKRIRAVRGMERSGLQRHLDDLGSAVDRAMNLPEADLPSRIQSQSSRQHNLLGQFLASALSSICRDAQIAPSLVGSGQDVRELVASLLNKEKGEKPSLSTGWRAEVVGNKIADLLSGKLVIAVVNPNSEQPLAFEPRQS</sequence>
<dbReference type="GO" id="GO:0003676">
    <property type="term" value="F:nucleic acid binding"/>
    <property type="evidence" value="ECO:0007669"/>
    <property type="project" value="InterPro"/>
</dbReference>
<dbReference type="Gene3D" id="3.30.420.10">
    <property type="entry name" value="Ribonuclease H-like superfamily/Ribonuclease H"/>
    <property type="match status" value="1"/>
</dbReference>
<dbReference type="Gene3D" id="1.10.150.80">
    <property type="entry name" value="HRDC domain"/>
    <property type="match status" value="2"/>
</dbReference>
<keyword evidence="2" id="KW-0378">Hydrolase</keyword>
<dbReference type="PANTHER" id="PTHR47649">
    <property type="entry name" value="RIBONUCLEASE D"/>
    <property type="match status" value="1"/>
</dbReference>
<dbReference type="Proteomes" id="UP000317648">
    <property type="component" value="Chromosome"/>
</dbReference>
<dbReference type="InterPro" id="IPR036397">
    <property type="entry name" value="RNaseH_sf"/>
</dbReference>
<dbReference type="EMBL" id="CP036433">
    <property type="protein sequence ID" value="QDU95574.1"/>
    <property type="molecule type" value="Genomic_DNA"/>
</dbReference>
<dbReference type="InterPro" id="IPR002562">
    <property type="entry name" value="3'-5'_exonuclease_dom"/>
</dbReference>
<dbReference type="KEGG" id="lcre:Pla8534_33900"/>
<accession>A0A518DUS4</accession>
<reference evidence="2 3" key="1">
    <citation type="submission" date="2019-02" db="EMBL/GenBank/DDBJ databases">
        <title>Deep-cultivation of Planctomycetes and their phenomic and genomic characterization uncovers novel biology.</title>
        <authorList>
            <person name="Wiegand S."/>
            <person name="Jogler M."/>
            <person name="Boedeker C."/>
            <person name="Pinto D."/>
            <person name="Vollmers J."/>
            <person name="Rivas-Marin E."/>
            <person name="Kohn T."/>
            <person name="Peeters S.H."/>
            <person name="Heuer A."/>
            <person name="Rast P."/>
            <person name="Oberbeckmann S."/>
            <person name="Bunk B."/>
            <person name="Jeske O."/>
            <person name="Meyerdierks A."/>
            <person name="Storesund J.E."/>
            <person name="Kallscheuer N."/>
            <person name="Luecker S."/>
            <person name="Lage O.M."/>
            <person name="Pohl T."/>
            <person name="Merkel B.J."/>
            <person name="Hornburger P."/>
            <person name="Mueller R.-W."/>
            <person name="Bruemmer F."/>
            <person name="Labrenz M."/>
            <person name="Spormann A.M."/>
            <person name="Op den Camp H."/>
            <person name="Overmann J."/>
            <person name="Amann R."/>
            <person name="Jetten M.S.M."/>
            <person name="Mascher T."/>
            <person name="Medema M.H."/>
            <person name="Devos D.P."/>
            <person name="Kaster A.-K."/>
            <person name="Ovreas L."/>
            <person name="Rohde M."/>
            <person name="Galperin M.Y."/>
            <person name="Jogler C."/>
        </authorList>
    </citation>
    <scope>NUCLEOTIDE SEQUENCE [LARGE SCALE GENOMIC DNA]</scope>
    <source>
        <strain evidence="2 3">Pla85_3_4</strain>
    </source>
</reference>
<dbReference type="GO" id="GO:0033890">
    <property type="term" value="F:ribonuclease D activity"/>
    <property type="evidence" value="ECO:0007669"/>
    <property type="project" value="UniProtKB-EC"/>
</dbReference>
<dbReference type="PANTHER" id="PTHR47649:SF1">
    <property type="entry name" value="RIBONUCLEASE D"/>
    <property type="match status" value="1"/>
</dbReference>
<dbReference type="SUPFAM" id="SSF47819">
    <property type="entry name" value="HRDC-like"/>
    <property type="match status" value="2"/>
</dbReference>
<dbReference type="SUPFAM" id="SSF53098">
    <property type="entry name" value="Ribonuclease H-like"/>
    <property type="match status" value="1"/>
</dbReference>
<dbReference type="GO" id="GO:0006139">
    <property type="term" value="P:nucleobase-containing compound metabolic process"/>
    <property type="evidence" value="ECO:0007669"/>
    <property type="project" value="InterPro"/>
</dbReference>
<dbReference type="SMART" id="SM00474">
    <property type="entry name" value="35EXOc"/>
    <property type="match status" value="1"/>
</dbReference>
<feature type="domain" description="HRDC" evidence="1">
    <location>
        <begin position="209"/>
        <end position="289"/>
    </location>
</feature>
<proteinExistence type="predicted"/>
<dbReference type="RefSeq" id="WP_145054295.1">
    <property type="nucleotide sequence ID" value="NZ_CP036433.1"/>
</dbReference>
<dbReference type="EC" id="3.1.13.5" evidence="2"/>
<keyword evidence="3" id="KW-1185">Reference proteome</keyword>
<gene>
    <name evidence="2" type="primary">rnd</name>
    <name evidence="2" type="ORF">Pla8534_33900</name>
</gene>
<dbReference type="CDD" id="cd06142">
    <property type="entry name" value="RNaseD_exo"/>
    <property type="match status" value="1"/>
</dbReference>
<organism evidence="2 3">
    <name type="scientific">Lignipirellula cremea</name>
    <dbReference type="NCBI Taxonomy" id="2528010"/>
    <lineage>
        <taxon>Bacteria</taxon>
        <taxon>Pseudomonadati</taxon>
        <taxon>Planctomycetota</taxon>
        <taxon>Planctomycetia</taxon>
        <taxon>Pirellulales</taxon>
        <taxon>Pirellulaceae</taxon>
        <taxon>Lignipirellula</taxon>
    </lineage>
</organism>
<dbReference type="InterPro" id="IPR002121">
    <property type="entry name" value="HRDC_dom"/>
</dbReference>
<name>A0A518DUS4_9BACT</name>
<dbReference type="AlphaFoldDB" id="A0A518DUS4"/>
<protein>
    <submittedName>
        <fullName evidence="2">Ribonuclease D</fullName>
        <ecNumber evidence="2">3.1.13.5</ecNumber>
    </submittedName>
</protein>
<dbReference type="GO" id="GO:0008408">
    <property type="term" value="F:3'-5' exonuclease activity"/>
    <property type="evidence" value="ECO:0007669"/>
    <property type="project" value="InterPro"/>
</dbReference>
<evidence type="ECO:0000259" key="1">
    <source>
        <dbReference type="PROSITE" id="PS50967"/>
    </source>
</evidence>
<dbReference type="SMART" id="SM00341">
    <property type="entry name" value="HRDC"/>
    <property type="match status" value="1"/>
</dbReference>